<dbReference type="PIRSF" id="PIRSF021700">
    <property type="entry name" value="3_dmu_93_MTrfase"/>
    <property type="match status" value="1"/>
</dbReference>
<accession>A0A6J4TGK9</accession>
<dbReference type="AlphaFoldDB" id="A0A6J4TGK9"/>
<gene>
    <name evidence="2" type="ORF">AVDCRST_MAG23-264</name>
</gene>
<keyword evidence="2" id="KW-0830">Ubiquinone</keyword>
<dbReference type="PANTHER" id="PTHR33990">
    <property type="entry name" value="PROTEIN YJDN-RELATED"/>
    <property type="match status" value="1"/>
</dbReference>
<dbReference type="Gene3D" id="3.10.180.10">
    <property type="entry name" value="2,3-Dihydroxybiphenyl 1,2-Dioxygenase, domain 1"/>
    <property type="match status" value="1"/>
</dbReference>
<evidence type="ECO:0000313" key="2">
    <source>
        <dbReference type="EMBL" id="CAA9522069.1"/>
    </source>
</evidence>
<reference evidence="2" key="1">
    <citation type="submission" date="2020-02" db="EMBL/GenBank/DDBJ databases">
        <authorList>
            <person name="Meier V. D."/>
        </authorList>
    </citation>
    <scope>NUCLEOTIDE SEQUENCE</scope>
    <source>
        <strain evidence="2">AVDCRST_MAG23</strain>
    </source>
</reference>
<feature type="domain" description="PhnB-like" evidence="1">
    <location>
        <begin position="4"/>
        <end position="118"/>
    </location>
</feature>
<dbReference type="InterPro" id="IPR028973">
    <property type="entry name" value="PhnB-like"/>
</dbReference>
<dbReference type="PANTHER" id="PTHR33990:SF2">
    <property type="entry name" value="PHNB-LIKE DOMAIN-CONTAINING PROTEIN"/>
    <property type="match status" value="1"/>
</dbReference>
<evidence type="ECO:0000259" key="1">
    <source>
        <dbReference type="Pfam" id="PF06983"/>
    </source>
</evidence>
<keyword evidence="2" id="KW-0489">Methyltransferase</keyword>
<dbReference type="Pfam" id="PF06983">
    <property type="entry name" value="3-dmu-9_3-mt"/>
    <property type="match status" value="1"/>
</dbReference>
<proteinExistence type="predicted"/>
<dbReference type="GO" id="GO:0032259">
    <property type="term" value="P:methylation"/>
    <property type="evidence" value="ECO:0007669"/>
    <property type="project" value="UniProtKB-KW"/>
</dbReference>
<sequence>MPTKIKPCLWFDGQAEEAANFYTSLLPDSRVDGVHRAAADYPSGKAGDALTVEFTFAGQEFVGLNGGPHFKFNEAVSFQIFTDDQAETDRLTDALSAVPEAEQCGWIKDRYGLSWQIVPRVLIQRLGDSDPAKAKRVMEAMMEMKRIDIAAIERAYEGETADA</sequence>
<organism evidence="2">
    <name type="scientific">uncultured Sphingosinicella sp</name>
    <dbReference type="NCBI Taxonomy" id="478748"/>
    <lineage>
        <taxon>Bacteria</taxon>
        <taxon>Pseudomonadati</taxon>
        <taxon>Pseudomonadota</taxon>
        <taxon>Alphaproteobacteria</taxon>
        <taxon>Sphingomonadales</taxon>
        <taxon>Sphingosinicellaceae</taxon>
        <taxon>Sphingosinicella</taxon>
        <taxon>environmental samples</taxon>
    </lineage>
</organism>
<protein>
    <submittedName>
        <fullName evidence="2">3-demethylubiquinone-9 3-methyltransferase</fullName>
    </submittedName>
</protein>
<name>A0A6J4TGK9_9SPHN</name>
<dbReference type="InterPro" id="IPR029068">
    <property type="entry name" value="Glyas_Bleomycin-R_OHBP_Dase"/>
</dbReference>
<dbReference type="GO" id="GO:0008168">
    <property type="term" value="F:methyltransferase activity"/>
    <property type="evidence" value="ECO:0007669"/>
    <property type="project" value="UniProtKB-KW"/>
</dbReference>
<dbReference type="CDD" id="cd06588">
    <property type="entry name" value="PhnB_like"/>
    <property type="match status" value="1"/>
</dbReference>
<keyword evidence="2" id="KW-0808">Transferase</keyword>
<dbReference type="SUPFAM" id="SSF54593">
    <property type="entry name" value="Glyoxalase/Bleomycin resistance protein/Dihydroxybiphenyl dioxygenase"/>
    <property type="match status" value="1"/>
</dbReference>
<dbReference type="InterPro" id="IPR009725">
    <property type="entry name" value="3_dmu_93_MTrfase"/>
</dbReference>
<dbReference type="EMBL" id="CADCWD010000013">
    <property type="protein sequence ID" value="CAA9522069.1"/>
    <property type="molecule type" value="Genomic_DNA"/>
</dbReference>